<keyword evidence="1" id="KW-0732">Signal</keyword>
<comment type="caution">
    <text evidence="3">The sequence shown here is derived from an EMBL/GenBank/DDBJ whole genome shotgun (WGS) entry which is preliminary data.</text>
</comment>
<feature type="domain" description="PknH-like extracellular" evidence="2">
    <location>
        <begin position="47"/>
        <end position="247"/>
    </location>
</feature>
<organism evidence="3 4">
    <name type="scientific">Mycobacterium paraseoulense</name>
    <dbReference type="NCBI Taxonomy" id="590652"/>
    <lineage>
        <taxon>Bacteria</taxon>
        <taxon>Bacillati</taxon>
        <taxon>Actinomycetota</taxon>
        <taxon>Actinomycetes</taxon>
        <taxon>Mycobacteriales</taxon>
        <taxon>Mycobacteriaceae</taxon>
        <taxon>Mycobacterium</taxon>
    </lineage>
</organism>
<evidence type="ECO:0000313" key="3">
    <source>
        <dbReference type="EMBL" id="ORB41064.1"/>
    </source>
</evidence>
<dbReference type="STRING" id="590652.BST39_12735"/>
<feature type="chain" id="PRO_5038990662" evidence="1">
    <location>
        <begin position="25"/>
        <end position="251"/>
    </location>
</feature>
<dbReference type="Pfam" id="PF14032">
    <property type="entry name" value="PknH_C"/>
    <property type="match status" value="1"/>
</dbReference>
<dbReference type="AlphaFoldDB" id="A0A1X0IBL7"/>
<dbReference type="RefSeq" id="WP_083172057.1">
    <property type="nucleotide sequence ID" value="NZ_AP022619.1"/>
</dbReference>
<dbReference type="Gene3D" id="3.40.1000.70">
    <property type="entry name" value="PknH-like extracellular domain"/>
    <property type="match status" value="1"/>
</dbReference>
<protein>
    <submittedName>
        <fullName evidence="3">Sensor domain-containing protein</fullName>
    </submittedName>
</protein>
<reference evidence="3 4" key="1">
    <citation type="submission" date="2017-02" db="EMBL/GenBank/DDBJ databases">
        <title>The new phylogeny of genus Mycobacterium.</title>
        <authorList>
            <person name="Tortoli E."/>
            <person name="Trovato A."/>
            <person name="Cirillo D.M."/>
        </authorList>
    </citation>
    <scope>NUCLEOTIDE SEQUENCE [LARGE SCALE GENOMIC DNA]</scope>
    <source>
        <strain evidence="3 4">DSM 45000</strain>
    </source>
</reference>
<evidence type="ECO:0000256" key="1">
    <source>
        <dbReference type="SAM" id="SignalP"/>
    </source>
</evidence>
<dbReference type="PROSITE" id="PS51257">
    <property type="entry name" value="PROKAR_LIPOPROTEIN"/>
    <property type="match status" value="1"/>
</dbReference>
<accession>A0A1X0IBL7</accession>
<evidence type="ECO:0000313" key="4">
    <source>
        <dbReference type="Proteomes" id="UP000192513"/>
    </source>
</evidence>
<dbReference type="Proteomes" id="UP000192513">
    <property type="component" value="Unassembled WGS sequence"/>
</dbReference>
<feature type="signal peptide" evidence="1">
    <location>
        <begin position="1"/>
        <end position="24"/>
    </location>
</feature>
<gene>
    <name evidence="3" type="ORF">BST39_12735</name>
</gene>
<sequence length="251" mass="26107">MRQLKTAVAVAASAGLLVAGCGHNGGGGTATPSTTTATAASSKDPLTKDQLAALMLSPTELDTALGVTGTYSDPPKTALEEDPVKRSDYTVPAECNYAIRAALAPVYADSGNSAVYGYHDVAPAPPGATEMERPDVDQFVVLFPSPEQARAFFTASSQRWPACANRQDTVPAEGGQPELQWKVGPVANTNGVLRAPVTVTITRSGGNVTMPCQRALTVRNNVVIDVDACRKEVGDLGVNIANQIAAKVDKQ</sequence>
<dbReference type="InterPro" id="IPR038232">
    <property type="entry name" value="PknH-like_Extracell_sf"/>
</dbReference>
<keyword evidence="4" id="KW-1185">Reference proteome</keyword>
<proteinExistence type="predicted"/>
<name>A0A1X0IBL7_9MYCO</name>
<dbReference type="InterPro" id="IPR026954">
    <property type="entry name" value="PknH-like_Extracell"/>
</dbReference>
<dbReference type="EMBL" id="MVIE01000013">
    <property type="protein sequence ID" value="ORB41064.1"/>
    <property type="molecule type" value="Genomic_DNA"/>
</dbReference>
<dbReference type="OrthoDB" id="4761399at2"/>
<evidence type="ECO:0000259" key="2">
    <source>
        <dbReference type="Pfam" id="PF14032"/>
    </source>
</evidence>